<protein>
    <recommendedName>
        <fullName evidence="8">SUN domain-containing protein</fullName>
    </recommendedName>
</protein>
<evidence type="ECO:0000259" key="8">
    <source>
        <dbReference type="PROSITE" id="PS51469"/>
    </source>
</evidence>
<dbReference type="Proteomes" id="UP001396334">
    <property type="component" value="Unassembled WGS sequence"/>
</dbReference>
<keyword evidence="10" id="KW-1185">Reference proteome</keyword>
<evidence type="ECO:0000256" key="7">
    <source>
        <dbReference type="SAM" id="Phobius"/>
    </source>
</evidence>
<comment type="caution">
    <text evidence="9">The sequence shown here is derived from an EMBL/GenBank/DDBJ whole genome shotgun (WGS) entry which is preliminary data.</text>
</comment>
<evidence type="ECO:0000256" key="2">
    <source>
        <dbReference type="ARBA" id="ARBA00022692"/>
    </source>
</evidence>
<feature type="domain" description="SUN" evidence="8">
    <location>
        <begin position="34"/>
        <end position="205"/>
    </location>
</feature>
<comment type="subcellular location">
    <subcellularLocation>
        <location evidence="1">Endomembrane system</location>
    </subcellularLocation>
</comment>
<evidence type="ECO:0000313" key="9">
    <source>
        <dbReference type="EMBL" id="KAK9032435.1"/>
    </source>
</evidence>
<dbReference type="InterPro" id="IPR045120">
    <property type="entry name" value="Suco/Slp1-like"/>
</dbReference>
<accession>A0ABR2T539</accession>
<keyword evidence="4 7" id="KW-0472">Membrane</keyword>
<organism evidence="9 10">
    <name type="scientific">Hibiscus sabdariffa</name>
    <name type="common">roselle</name>
    <dbReference type="NCBI Taxonomy" id="183260"/>
    <lineage>
        <taxon>Eukaryota</taxon>
        <taxon>Viridiplantae</taxon>
        <taxon>Streptophyta</taxon>
        <taxon>Embryophyta</taxon>
        <taxon>Tracheophyta</taxon>
        <taxon>Spermatophyta</taxon>
        <taxon>Magnoliopsida</taxon>
        <taxon>eudicotyledons</taxon>
        <taxon>Gunneridae</taxon>
        <taxon>Pentapetalae</taxon>
        <taxon>rosids</taxon>
        <taxon>malvids</taxon>
        <taxon>Malvales</taxon>
        <taxon>Malvaceae</taxon>
        <taxon>Malvoideae</taxon>
        <taxon>Hibiscus</taxon>
    </lineage>
</organism>
<dbReference type="SUPFAM" id="SSF49785">
    <property type="entry name" value="Galactose-binding domain-like"/>
    <property type="match status" value="1"/>
</dbReference>
<keyword evidence="2 7" id="KW-0812">Transmembrane</keyword>
<gene>
    <name evidence="9" type="ORF">V6N11_056699</name>
</gene>
<feature type="coiled-coil region" evidence="5">
    <location>
        <begin position="294"/>
        <end position="355"/>
    </location>
</feature>
<dbReference type="PANTHER" id="PTHR12953:SF0">
    <property type="entry name" value="SUN DOMAIN-CONTAINING OSSIFICATION FACTOR"/>
    <property type="match status" value="1"/>
</dbReference>
<dbReference type="EMBL" id="JBBPBN010000009">
    <property type="protein sequence ID" value="KAK9032435.1"/>
    <property type="molecule type" value="Genomic_DNA"/>
</dbReference>
<keyword evidence="5" id="KW-0175">Coiled coil</keyword>
<reference evidence="9 10" key="1">
    <citation type="journal article" date="2024" name="G3 (Bethesda)">
        <title>Genome assembly of Hibiscus sabdariffa L. provides insights into metabolisms of medicinal natural products.</title>
        <authorList>
            <person name="Kim T."/>
        </authorList>
    </citation>
    <scope>NUCLEOTIDE SEQUENCE [LARGE SCALE GENOMIC DNA]</scope>
    <source>
        <strain evidence="9">TK-2024</strain>
        <tissue evidence="9">Old leaves</tissue>
    </source>
</reference>
<dbReference type="Gene3D" id="2.60.120.260">
    <property type="entry name" value="Galactose-binding domain-like"/>
    <property type="match status" value="1"/>
</dbReference>
<feature type="compositionally biased region" description="Basic and acidic residues" evidence="6">
    <location>
        <begin position="239"/>
        <end position="254"/>
    </location>
</feature>
<proteinExistence type="predicted"/>
<dbReference type="InterPro" id="IPR008979">
    <property type="entry name" value="Galactose-bd-like_sf"/>
</dbReference>
<dbReference type="Pfam" id="PF07738">
    <property type="entry name" value="Sad1_UNC"/>
    <property type="match status" value="1"/>
</dbReference>
<evidence type="ECO:0000256" key="5">
    <source>
        <dbReference type="SAM" id="Coils"/>
    </source>
</evidence>
<evidence type="ECO:0000256" key="4">
    <source>
        <dbReference type="ARBA" id="ARBA00023136"/>
    </source>
</evidence>
<dbReference type="PROSITE" id="PS51469">
    <property type="entry name" value="SUN"/>
    <property type="match status" value="1"/>
</dbReference>
<evidence type="ECO:0000256" key="3">
    <source>
        <dbReference type="ARBA" id="ARBA00022989"/>
    </source>
</evidence>
<dbReference type="InterPro" id="IPR012919">
    <property type="entry name" value="SUN_dom"/>
</dbReference>
<evidence type="ECO:0000313" key="10">
    <source>
        <dbReference type="Proteomes" id="UP001396334"/>
    </source>
</evidence>
<sequence length="453" mass="52319">MIARSETKEFMEELVVDVQTNSSAQYYEKFIMKRAEHIGKLSNGVLSFLLKFSSSTSVSGNPYMCLEETCTAKRHDIEREALEKFSITRALKLWTALQGVKIFEVQEKFIVIELSEETLVDTIEIANLEHYCSNVKQFEFIGSLVFPIDVWTNLENFTVANVKLAQRFVLQEPKWVRYLKLNLLNCYGSEFYCTLSVIELYGVNAVERMMEELIYVQDNLFAHEDGVWEHKQTTSQPESTHRDGIHQSSHKEMGSKTSVENSNVQFDALSNVVLGPVEEIRHQQVGRVPGDNVLKILMQKIRALDLSLSVLERQNAMAKDVADIASWKSLVSVQLNALARDNDDLMWKVEKASEEKLVYDVTVQDKINMEMNLYKNVAEDFGRKIIVRARDTLLPIVGWFTCLLGDAPVWLLSIYVFCPLYKHKLRFVDNGEFYEHEKLPRLKNFRYLTVILR</sequence>
<dbReference type="PANTHER" id="PTHR12953">
    <property type="entry name" value="MEMBRANE PROTEIN CH1 RELATED"/>
    <property type="match status" value="1"/>
</dbReference>
<evidence type="ECO:0000256" key="1">
    <source>
        <dbReference type="ARBA" id="ARBA00004308"/>
    </source>
</evidence>
<keyword evidence="3 7" id="KW-1133">Transmembrane helix</keyword>
<evidence type="ECO:0000256" key="6">
    <source>
        <dbReference type="SAM" id="MobiDB-lite"/>
    </source>
</evidence>
<feature type="transmembrane region" description="Helical" evidence="7">
    <location>
        <begin position="393"/>
        <end position="417"/>
    </location>
</feature>
<feature type="region of interest" description="Disordered" evidence="6">
    <location>
        <begin position="231"/>
        <end position="254"/>
    </location>
</feature>
<name>A0ABR2T539_9ROSI</name>